<dbReference type="HAMAP" id="MF_00181">
    <property type="entry name" value="Cytosol_peptidase_M17"/>
    <property type="match status" value="1"/>
</dbReference>
<dbReference type="Proteomes" id="UP001596977">
    <property type="component" value="Unassembled WGS sequence"/>
</dbReference>
<dbReference type="RefSeq" id="WP_264944800.1">
    <property type="nucleotide sequence ID" value="NZ_JAPDRA010000006.1"/>
</dbReference>
<reference evidence="11" key="1">
    <citation type="journal article" date="2019" name="Int. J. Syst. Evol. Microbiol.">
        <title>The Global Catalogue of Microorganisms (GCM) 10K type strain sequencing project: providing services to taxonomists for standard genome sequencing and annotation.</title>
        <authorList>
            <consortium name="The Broad Institute Genomics Platform"/>
            <consortium name="The Broad Institute Genome Sequencing Center for Infectious Disease"/>
            <person name="Wu L."/>
            <person name="Ma J."/>
        </authorList>
    </citation>
    <scope>NUCLEOTIDE SEQUENCE [LARGE SCALE GENOMIC DNA]</scope>
    <source>
        <strain evidence="11">CCUG 62982</strain>
    </source>
</reference>
<dbReference type="InterPro" id="IPR023042">
    <property type="entry name" value="Peptidase_M17_leu_NH2_pept"/>
</dbReference>
<feature type="binding site" evidence="8">
    <location>
        <position position="267"/>
    </location>
    <ligand>
        <name>Mn(2+)</name>
        <dbReference type="ChEBI" id="CHEBI:29035"/>
        <label>1</label>
    </ligand>
</feature>
<organism evidence="10 11">
    <name type="scientific">Sphingomonas canadensis</name>
    <dbReference type="NCBI Taxonomy" id="1219257"/>
    <lineage>
        <taxon>Bacteria</taxon>
        <taxon>Pseudomonadati</taxon>
        <taxon>Pseudomonadota</taxon>
        <taxon>Alphaproteobacteria</taxon>
        <taxon>Sphingomonadales</taxon>
        <taxon>Sphingomonadaceae</taxon>
        <taxon>Sphingomonas</taxon>
    </lineage>
</organism>
<dbReference type="PANTHER" id="PTHR11963">
    <property type="entry name" value="LEUCINE AMINOPEPTIDASE-RELATED"/>
    <property type="match status" value="1"/>
</dbReference>
<evidence type="ECO:0000256" key="8">
    <source>
        <dbReference type="HAMAP-Rule" id="MF_00181"/>
    </source>
</evidence>
<keyword evidence="4 8" id="KW-0031">Aminopeptidase</keyword>
<protein>
    <recommendedName>
        <fullName evidence="8">Probable cytosol aminopeptidase</fullName>
        <ecNumber evidence="8">3.4.11.1</ecNumber>
    </recommendedName>
    <alternativeName>
        <fullName evidence="8">Leucine aminopeptidase</fullName>
        <shortName evidence="8">LAP</shortName>
        <ecNumber evidence="8">3.4.11.10</ecNumber>
    </alternativeName>
    <alternativeName>
        <fullName evidence="8">Leucyl aminopeptidase</fullName>
    </alternativeName>
</protein>
<evidence type="ECO:0000259" key="9">
    <source>
        <dbReference type="PROSITE" id="PS00631"/>
    </source>
</evidence>
<feature type="active site" evidence="8">
    <location>
        <position position="274"/>
    </location>
</feature>
<dbReference type="GO" id="GO:0004177">
    <property type="term" value="F:aminopeptidase activity"/>
    <property type="evidence" value="ECO:0007669"/>
    <property type="project" value="UniProtKB-KW"/>
</dbReference>
<feature type="binding site" evidence="8">
    <location>
        <position position="346"/>
    </location>
    <ligand>
        <name>Mn(2+)</name>
        <dbReference type="ChEBI" id="CHEBI:29035"/>
        <label>1</label>
    </ligand>
</feature>
<dbReference type="InterPro" id="IPR043472">
    <property type="entry name" value="Macro_dom-like"/>
</dbReference>
<feature type="binding site" evidence="8">
    <location>
        <position position="267"/>
    </location>
    <ligand>
        <name>Mn(2+)</name>
        <dbReference type="ChEBI" id="CHEBI:29035"/>
        <label>2</label>
    </ligand>
</feature>
<evidence type="ECO:0000256" key="2">
    <source>
        <dbReference type="ARBA" id="ARBA00000967"/>
    </source>
</evidence>
<keyword evidence="5 8" id="KW-0645">Protease</keyword>
<name>A0ABW3HD31_9SPHN</name>
<feature type="binding site" evidence="8">
    <location>
        <position position="285"/>
    </location>
    <ligand>
        <name>Mn(2+)</name>
        <dbReference type="ChEBI" id="CHEBI:29035"/>
        <label>2</label>
    </ligand>
</feature>
<dbReference type="InterPro" id="IPR000819">
    <property type="entry name" value="Peptidase_M17_C"/>
</dbReference>
<accession>A0ABW3HD31</accession>
<evidence type="ECO:0000313" key="10">
    <source>
        <dbReference type="EMBL" id="MFD0947407.1"/>
    </source>
</evidence>
<dbReference type="CDD" id="cd00433">
    <property type="entry name" value="Peptidase_M17"/>
    <property type="match status" value="1"/>
</dbReference>
<comment type="catalytic activity">
    <reaction evidence="1 8">
        <text>Release of an N-terminal amino acid, Xaa-|-Yaa-, in which Xaa is preferably Leu, but may be other amino acids including Pro although not Arg or Lys, and Yaa may be Pro. Amino acid amides and methyl esters are also readily hydrolyzed, but rates on arylamides are exceedingly low.</text>
        <dbReference type="EC" id="3.4.11.1"/>
    </reaction>
</comment>
<comment type="caution">
    <text evidence="10">The sequence shown here is derived from an EMBL/GenBank/DDBJ whole genome shotgun (WGS) entry which is preliminary data.</text>
</comment>
<feature type="binding site" evidence="8">
    <location>
        <position position="262"/>
    </location>
    <ligand>
        <name>Mn(2+)</name>
        <dbReference type="ChEBI" id="CHEBI:29035"/>
        <label>2</label>
    </ligand>
</feature>
<comment type="similarity">
    <text evidence="3 8">Belongs to the peptidase M17 family.</text>
</comment>
<proteinExistence type="inferred from homology"/>
<feature type="active site" evidence="8">
    <location>
        <position position="348"/>
    </location>
</feature>
<keyword evidence="6 8" id="KW-0378">Hydrolase</keyword>
<dbReference type="PANTHER" id="PTHR11963:SF23">
    <property type="entry name" value="CYTOSOL AMINOPEPTIDASE"/>
    <property type="match status" value="1"/>
</dbReference>
<feature type="binding site" evidence="8">
    <location>
        <position position="346"/>
    </location>
    <ligand>
        <name>Mn(2+)</name>
        <dbReference type="ChEBI" id="CHEBI:29035"/>
        <label>2</label>
    </ligand>
</feature>
<evidence type="ECO:0000256" key="1">
    <source>
        <dbReference type="ARBA" id="ARBA00000135"/>
    </source>
</evidence>
<dbReference type="NCBIfam" id="NF002077">
    <property type="entry name" value="PRK00913.2-4"/>
    <property type="match status" value="1"/>
</dbReference>
<comment type="cofactor">
    <cofactor evidence="8">
        <name>Mn(2+)</name>
        <dbReference type="ChEBI" id="CHEBI:29035"/>
    </cofactor>
    <text evidence="8">Binds 2 manganese ions per subunit.</text>
</comment>
<keyword evidence="8" id="KW-0479">Metal-binding</keyword>
<feature type="binding site" evidence="8">
    <location>
        <position position="344"/>
    </location>
    <ligand>
        <name>Mn(2+)</name>
        <dbReference type="ChEBI" id="CHEBI:29035"/>
        <label>1</label>
    </ligand>
</feature>
<dbReference type="PRINTS" id="PR00481">
    <property type="entry name" value="LAMNOPPTDASE"/>
</dbReference>
<dbReference type="InterPro" id="IPR011356">
    <property type="entry name" value="Leucine_aapep/pepB"/>
</dbReference>
<dbReference type="EC" id="3.4.11.1" evidence="8"/>
<comment type="function">
    <text evidence="8">Presumably involved in the processing and regular turnover of intracellular proteins. Catalyzes the removal of unsubstituted N-terminal amino acids from various peptides.</text>
</comment>
<keyword evidence="7 8" id="KW-0464">Manganese</keyword>
<evidence type="ECO:0000256" key="6">
    <source>
        <dbReference type="ARBA" id="ARBA00022801"/>
    </source>
</evidence>
<dbReference type="Gene3D" id="3.40.630.10">
    <property type="entry name" value="Zn peptidases"/>
    <property type="match status" value="1"/>
</dbReference>
<evidence type="ECO:0000256" key="3">
    <source>
        <dbReference type="ARBA" id="ARBA00009528"/>
    </source>
</evidence>
<dbReference type="PROSITE" id="PS00631">
    <property type="entry name" value="CYTOSOL_AP"/>
    <property type="match status" value="1"/>
</dbReference>
<dbReference type="SUPFAM" id="SSF53187">
    <property type="entry name" value="Zn-dependent exopeptidases"/>
    <property type="match status" value="1"/>
</dbReference>
<comment type="catalytic activity">
    <reaction evidence="2 8">
        <text>Release of an N-terminal amino acid, preferentially leucine, but not glutamic or aspartic acids.</text>
        <dbReference type="EC" id="3.4.11.10"/>
    </reaction>
</comment>
<evidence type="ECO:0000313" key="11">
    <source>
        <dbReference type="Proteomes" id="UP001596977"/>
    </source>
</evidence>
<comment type="subcellular location">
    <subcellularLocation>
        <location evidence="8">Cytoplasm</location>
    </subcellularLocation>
</comment>
<dbReference type="EC" id="3.4.11.10" evidence="8"/>
<keyword evidence="11" id="KW-1185">Reference proteome</keyword>
<dbReference type="Gene3D" id="3.40.220.10">
    <property type="entry name" value="Leucine Aminopeptidase, subunit E, domain 1"/>
    <property type="match status" value="1"/>
</dbReference>
<evidence type="ECO:0000256" key="5">
    <source>
        <dbReference type="ARBA" id="ARBA00022670"/>
    </source>
</evidence>
<evidence type="ECO:0000256" key="4">
    <source>
        <dbReference type="ARBA" id="ARBA00022438"/>
    </source>
</evidence>
<keyword evidence="8" id="KW-0963">Cytoplasm</keyword>
<feature type="domain" description="Cytosol aminopeptidase" evidence="9">
    <location>
        <begin position="342"/>
        <end position="349"/>
    </location>
</feature>
<sequence>MSGGNDVRPPLAVAFAAPGPLGEGQALALLCAPDGSVLGGEGAARAAGAELPGYLAARFEAIVGKDRVHAAGGGAHPLLVLRGPEPGSGDPRGAELAGARLIRGMPPGIAAHLVVDASGLAPAESARLAFGARLAAYRFLRYRAPREGEATPCTALTLWSRDPAAAASAWAALESVAEGVELARDLVNEPPNVLTPPAFVDRLRALESAGLAVTVHDGAALEAMGAEALLAVGRGSPHGSYLVELRWQGGAAGARPLALVGKGMTFDTGGISIKNADGMHEVKWDMGGAATMAGTMLAIARQRLPVNAVAVLPIAENMPDGCAYRPGDVIRSLAGLTIEVTNTDAEGRLILADALAHCIAAHDPALVIDAATLTGAIINALGDGYAGLFATDAALAEGLRAAGDAEGERLWQMPVAEDYLEVMRSPVADLRNAAERKGDALNAAIFLRQFVDGRPWAHIDMAATVWQRRPRDVTQAESGTGFGVRLLTRFVAEMARG</sequence>
<gene>
    <name evidence="8" type="primary">pepA</name>
    <name evidence="10" type="ORF">ACFQ1E_13740</name>
</gene>
<evidence type="ECO:0000256" key="7">
    <source>
        <dbReference type="ARBA" id="ARBA00023211"/>
    </source>
</evidence>
<dbReference type="Pfam" id="PF00883">
    <property type="entry name" value="Peptidase_M17"/>
    <property type="match status" value="1"/>
</dbReference>
<dbReference type="EMBL" id="JBHTJG010000006">
    <property type="protein sequence ID" value="MFD0947407.1"/>
    <property type="molecule type" value="Genomic_DNA"/>
</dbReference>